<gene>
    <name evidence="4" type="ORF">M0812_05833</name>
</gene>
<keyword evidence="1" id="KW-0812">Transmembrane</keyword>
<feature type="domain" description="Tyrosine-protein kinase ephrin type A/B receptor-like" evidence="3">
    <location>
        <begin position="311"/>
        <end position="350"/>
    </location>
</feature>
<feature type="transmembrane region" description="Helical" evidence="1">
    <location>
        <begin position="1241"/>
        <end position="1260"/>
    </location>
</feature>
<dbReference type="Gene3D" id="2.10.50.10">
    <property type="entry name" value="Tumor Necrosis Factor Receptor, subunit A, domain 2"/>
    <property type="match status" value="9"/>
</dbReference>
<dbReference type="Pfam" id="PF07699">
    <property type="entry name" value="Ephrin_rec_like"/>
    <property type="match status" value="7"/>
</dbReference>
<feature type="chain" id="PRO_5043753800" evidence="2">
    <location>
        <begin position="22"/>
        <end position="1440"/>
    </location>
</feature>
<accession>A0AAV8A8C2</accession>
<dbReference type="InterPro" id="IPR009030">
    <property type="entry name" value="Growth_fac_rcpt_cys_sf"/>
</dbReference>
<dbReference type="InterPro" id="IPR011641">
    <property type="entry name" value="Tyr-kin_ephrin_A/B_rcpt-like"/>
</dbReference>
<feature type="domain" description="Tyrosine-protein kinase ephrin type A/B receptor-like" evidence="3">
    <location>
        <begin position="715"/>
        <end position="757"/>
    </location>
</feature>
<dbReference type="SUPFAM" id="SSF57184">
    <property type="entry name" value="Growth factor receptor domain"/>
    <property type="match status" value="5"/>
</dbReference>
<evidence type="ECO:0000256" key="1">
    <source>
        <dbReference type="SAM" id="Phobius"/>
    </source>
</evidence>
<keyword evidence="2" id="KW-0732">Signal</keyword>
<feature type="transmembrane region" description="Helical" evidence="1">
    <location>
        <begin position="1084"/>
        <end position="1103"/>
    </location>
</feature>
<feature type="transmembrane region" description="Helical" evidence="1">
    <location>
        <begin position="1210"/>
        <end position="1229"/>
    </location>
</feature>
<keyword evidence="1" id="KW-0472">Membrane</keyword>
<name>A0AAV8A8C2_9EUKA</name>
<proteinExistence type="predicted"/>
<reference evidence="4" key="1">
    <citation type="submission" date="2022-08" db="EMBL/GenBank/DDBJ databases">
        <title>Novel sulphate-reducing endosymbionts in the free-living metamonad Anaeramoeba.</title>
        <authorList>
            <person name="Jerlstrom-Hultqvist J."/>
            <person name="Cepicka I."/>
            <person name="Gallot-Lavallee L."/>
            <person name="Salas-Leiva D."/>
            <person name="Curtis B.A."/>
            <person name="Zahonova K."/>
            <person name="Pipaliya S."/>
            <person name="Dacks J."/>
            <person name="Roger A.J."/>
        </authorList>
    </citation>
    <scope>NUCLEOTIDE SEQUENCE</scope>
    <source>
        <strain evidence="4">Busselton2</strain>
    </source>
</reference>
<feature type="signal peptide" evidence="2">
    <location>
        <begin position="1"/>
        <end position="21"/>
    </location>
</feature>
<comment type="caution">
    <text evidence="4">The sequence shown here is derived from an EMBL/GenBank/DDBJ whole genome shotgun (WGS) entry which is preliminary data.</text>
</comment>
<dbReference type="InterPro" id="IPR011050">
    <property type="entry name" value="Pectin_lyase_fold/virulence"/>
</dbReference>
<protein>
    <submittedName>
        <fullName evidence="4">Insulin-like growth factor binding proteinn-terminal</fullName>
    </submittedName>
</protein>
<feature type="domain" description="Tyrosine-protein kinase ephrin type A/B receptor-like" evidence="3">
    <location>
        <begin position="504"/>
        <end position="552"/>
    </location>
</feature>
<organism evidence="4 5">
    <name type="scientific">Anaeramoeba flamelloides</name>
    <dbReference type="NCBI Taxonomy" id="1746091"/>
    <lineage>
        <taxon>Eukaryota</taxon>
        <taxon>Metamonada</taxon>
        <taxon>Anaeramoebidae</taxon>
        <taxon>Anaeramoeba</taxon>
    </lineage>
</organism>
<feature type="domain" description="Tyrosine-protein kinase ephrin type A/B receptor-like" evidence="3">
    <location>
        <begin position="410"/>
        <end position="458"/>
    </location>
</feature>
<dbReference type="SUPFAM" id="SSF51126">
    <property type="entry name" value="Pectin lyase-like"/>
    <property type="match status" value="1"/>
</dbReference>
<evidence type="ECO:0000256" key="2">
    <source>
        <dbReference type="SAM" id="SignalP"/>
    </source>
</evidence>
<evidence type="ECO:0000313" key="5">
    <source>
        <dbReference type="Proteomes" id="UP001146793"/>
    </source>
</evidence>
<dbReference type="SMART" id="SM01411">
    <property type="entry name" value="Ephrin_rec_like"/>
    <property type="match status" value="12"/>
</dbReference>
<dbReference type="EMBL" id="JANTQA010000012">
    <property type="protein sequence ID" value="KAJ3449676.1"/>
    <property type="molecule type" value="Genomic_DNA"/>
</dbReference>
<feature type="domain" description="Tyrosine-protein kinase ephrin type A/B receptor-like" evidence="3">
    <location>
        <begin position="774"/>
        <end position="815"/>
    </location>
</feature>
<feature type="transmembrane region" description="Helical" evidence="1">
    <location>
        <begin position="939"/>
        <end position="959"/>
    </location>
</feature>
<feature type="domain" description="Tyrosine-protein kinase ephrin type A/B receptor-like" evidence="3">
    <location>
        <begin position="558"/>
        <end position="606"/>
    </location>
</feature>
<dbReference type="Proteomes" id="UP001146793">
    <property type="component" value="Unassembled WGS sequence"/>
</dbReference>
<dbReference type="PANTHER" id="PTHR46967:SF1">
    <property type="entry name" value="KERATIN-ASSOCIATED PROTEIN 16-1-LIKE"/>
    <property type="match status" value="1"/>
</dbReference>
<dbReference type="SMART" id="SM00261">
    <property type="entry name" value="FU"/>
    <property type="match status" value="5"/>
</dbReference>
<feature type="domain" description="Tyrosine-protein kinase ephrin type A/B receptor-like" evidence="3">
    <location>
        <begin position="356"/>
        <end position="404"/>
    </location>
</feature>
<feature type="transmembrane region" description="Helical" evidence="1">
    <location>
        <begin position="1184"/>
        <end position="1204"/>
    </location>
</feature>
<feature type="transmembrane region" description="Helical" evidence="1">
    <location>
        <begin position="999"/>
        <end position="1021"/>
    </location>
</feature>
<evidence type="ECO:0000313" key="4">
    <source>
        <dbReference type="EMBL" id="KAJ3449676.1"/>
    </source>
</evidence>
<dbReference type="PANTHER" id="PTHR46967">
    <property type="entry name" value="INSULIN-LIKE GROWTH FACTOR BINDING PROTEIN,N-TERMINAL"/>
    <property type="match status" value="1"/>
</dbReference>
<evidence type="ECO:0000259" key="3">
    <source>
        <dbReference type="Pfam" id="PF07699"/>
    </source>
</evidence>
<feature type="transmembrane region" description="Helical" evidence="1">
    <location>
        <begin position="1135"/>
        <end position="1158"/>
    </location>
</feature>
<keyword evidence="1" id="KW-1133">Transmembrane helix</keyword>
<feature type="transmembrane region" description="Helical" evidence="1">
    <location>
        <begin position="911"/>
        <end position="932"/>
    </location>
</feature>
<feature type="transmembrane region" description="Helical" evidence="1">
    <location>
        <begin position="1272"/>
        <end position="1294"/>
    </location>
</feature>
<sequence>MNKFVIFLVVLLATLSFQTNPQLSTRKVPVLGYSCKIYVNAATGNDGNDCKAANRACQTINKGVDKADGKTVCVSPGTYYLSKTINMGSVDVLYALEGPGSTIIDGKDERLCVYSKHKGRTIDGFTIQNCRGNEGGGMYFYCWSAITYFPQVKNCIFRNNYAKKGGAVYNGMCCPRFTNVTMINNYASQTGGGFYCEMNAAYSHPDVRFTDMKIADNQSPGVMNVRNQPPSQGGGYSCKVNKNKLYDCGSCWNGGNCQPDGNCVCQPGSSSPSPECPFCEVGSYSEGENVDACTKCAKGTYNRHTGSSTVDACLSCPMGSYNDDLGQTTCTECSVGHYNPNEGSTTEDACEMCPLGTYNSVTGRSECDICQSGTYNDDRGQTACTECNVGHYNPNEGSTTEDACEMCPLGTYNSATGRSECTICPMGTYADQLGMSSCSWCPRGTYNENTGSTNSSDCIKCPAGTFNEAYPSTSHEECDSCAVGFMNNQTGSDSEASCIACPKGYFSNETASTFCYVCVAGTFNSKLNNTYCTKCPKGTFNDEEGADDSDKCELCPIGRYSDISGLTRCTKCPKGTFEDRLGSKFCQRCEGGTYNNRTGSFNATDCLDCAIGSHSPKKGSEVCLPCSLGSYANETGLSFCYECPQGTYSNTVTFTDNCKECQPGMYTDETGSSYCKECAAGTYNPNYRSSMCHICANGTFSQYKKSTECKSCDPGSYSNFEMGLSRCELCLPGTYQQHTKSTSCLQCPVGTYSDKDGRTICSSCASGTFQSTKGKASCEICNYGSYQENTGSSRCENCPLHSTTLIHKSTDPQLCYCNIGYYGAMGGPCFECPVGSICNKMNLEFPDAEYGFWHTEDDPHTYIKCNPEESCTGGVFDQCNTEKGYIGDVCTKCDEGFYRFENKCSKCPKGFNWMLFCAILVVFMLLIGLFTLARRLNEYFGSIAITFSFLQILSIMYNLKVDWPDSLQKTFNIALAFNLSFDFLGVECNIKLDYIDKMLLYLFTPLIFLVMLLIIYGITIVHSKFVERYGQRILDRAPYLAVQPSRKQNNAAMYTLKSLFSIITKPLTNGFSNEERKGLTKNFINSYTLLLSFLYLVLSIKILEFFSCEKNEDQVWRMSQYPSIVCYESWYYKHLIWVLFFAIIYLPGIPILLVCLMVRYSKKLNEDDFDSLFGLISYRYSKTWFFWEIVVMMRKLLMVIIRIFLRNSPAMQVILCIIIILIALLLQAKIKPYLVKRHNHLEFYLLLISEAVLFSGLIFQSNDFEQNSKQSIMLASAVVGMIVLGAVVTVLIVISEIRHRLNVKEGKDKDEIKYENEILKGNAISIFFKNKKPIWGYLGWIKELSGNRSKKSLQLLKILQKSTYKNSIKTPRDNLVSVWERDLVYIFCNWYKGKATIVQKINITKMFQKFFNYQMSSGLYRKKTMVQKLIPIKRTQDANN</sequence>
<dbReference type="InterPro" id="IPR006212">
    <property type="entry name" value="Furin_repeat"/>
</dbReference>